<dbReference type="OMA" id="DTPDWFY"/>
<dbReference type="InterPro" id="IPR006703">
    <property type="entry name" value="G_AIG1"/>
</dbReference>
<feature type="domain" description="AIG1-type G" evidence="5">
    <location>
        <begin position="6"/>
        <end position="217"/>
    </location>
</feature>
<keyword evidence="3" id="KW-0342">GTP-binding</keyword>
<dbReference type="InterPro" id="IPR045058">
    <property type="entry name" value="GIMA/IAN/Toc"/>
</dbReference>
<dbReference type="Proteomes" id="UP000264820">
    <property type="component" value="Unplaced"/>
</dbReference>
<dbReference type="FunFam" id="3.40.50.300:FF:002274">
    <property type="entry name" value="Si:dkeyp-69e1.8"/>
    <property type="match status" value="1"/>
</dbReference>
<keyword evidence="2" id="KW-0547">Nucleotide-binding</keyword>
<sequence>RQRRRSEGLRLVLIGRSGAGKSAAGNAILGRDVFESRPDSLVAITEECAKMKQESWKLILYTRFVAVVDTPDWFHSERTPDEVRALISSCVALSSPGPHAFLLCVPMDQPAKLELQSLCALETVFGPNAVGNHTLVLFTHADLLRKSGKAGSDSVEAYIAGQRDDLLKLVEKCGDRFHILERDGYGGSVEELLEKVEQIAAEAGGQCYSSPAFQEAENRVREIQAEIARERRRQKQEEERLGEQFWGERRPLYPYMQTVAEAEEEVREEEVEKARTEAERSVSTMNIEMPDPVLGLVVQQGDQEVDVLDGQSEDLVLAKLFVQWMRGDELPQLREGAVHVLLPPTLAGVGEDAAGNFLRRTRCTQNPPKNIHLNQTLSLTQSHVEISTLLGTLGKTRQLFFKIWCISSTRQLNIIEYNISSLVCK</sequence>
<evidence type="ECO:0000256" key="3">
    <source>
        <dbReference type="ARBA" id="ARBA00023134"/>
    </source>
</evidence>
<evidence type="ECO:0000313" key="7">
    <source>
        <dbReference type="Proteomes" id="UP000264820"/>
    </source>
</evidence>
<evidence type="ECO:0000256" key="2">
    <source>
        <dbReference type="ARBA" id="ARBA00022741"/>
    </source>
</evidence>
<dbReference type="PROSITE" id="PS51720">
    <property type="entry name" value="G_AIG1"/>
    <property type="match status" value="1"/>
</dbReference>
<dbReference type="Gene3D" id="3.40.50.300">
    <property type="entry name" value="P-loop containing nucleotide triphosphate hydrolases"/>
    <property type="match status" value="1"/>
</dbReference>
<dbReference type="SUPFAM" id="SSF52540">
    <property type="entry name" value="P-loop containing nucleoside triphosphate hydrolases"/>
    <property type="match status" value="1"/>
</dbReference>
<name>A0A3Q2Z3T2_HIPCM</name>
<dbReference type="AlphaFoldDB" id="A0A3Q2Z3T2"/>
<accession>A0A3Q2Z3T2</accession>
<feature type="coiled-coil region" evidence="4">
    <location>
        <begin position="213"/>
        <end position="279"/>
    </location>
</feature>
<dbReference type="GeneTree" id="ENSGT00940000165343"/>
<evidence type="ECO:0000313" key="6">
    <source>
        <dbReference type="Ensembl" id="ENSHCOP00000026227.1"/>
    </source>
</evidence>
<keyword evidence="7" id="KW-1185">Reference proteome</keyword>
<evidence type="ECO:0000256" key="1">
    <source>
        <dbReference type="ARBA" id="ARBA00008535"/>
    </source>
</evidence>
<dbReference type="Pfam" id="PF04548">
    <property type="entry name" value="AIG1"/>
    <property type="match status" value="1"/>
</dbReference>
<dbReference type="PANTHER" id="PTHR10903:SF167">
    <property type="entry name" value="GTPASE IMAP FAMILY MEMBER 6-RELATED"/>
    <property type="match status" value="1"/>
</dbReference>
<dbReference type="GO" id="GO:0005525">
    <property type="term" value="F:GTP binding"/>
    <property type="evidence" value="ECO:0007669"/>
    <property type="project" value="UniProtKB-KW"/>
</dbReference>
<keyword evidence="4" id="KW-0175">Coiled coil</keyword>
<proteinExistence type="inferred from homology"/>
<evidence type="ECO:0000256" key="4">
    <source>
        <dbReference type="SAM" id="Coils"/>
    </source>
</evidence>
<dbReference type="PANTHER" id="PTHR10903">
    <property type="entry name" value="GTPASE, IMAP FAMILY MEMBER-RELATED"/>
    <property type="match status" value="1"/>
</dbReference>
<evidence type="ECO:0000259" key="5">
    <source>
        <dbReference type="PROSITE" id="PS51720"/>
    </source>
</evidence>
<comment type="similarity">
    <text evidence="1">Belongs to the TRAFAC class TrmE-Era-EngA-EngB-Septin-like GTPase superfamily. AIG1/Toc34/Toc159-like paraseptin GTPase family. IAN subfamily.</text>
</comment>
<protein>
    <submittedName>
        <fullName evidence="6">Uncharacterized LOC109511090</fullName>
    </submittedName>
</protein>
<reference evidence="6" key="2">
    <citation type="submission" date="2025-09" db="UniProtKB">
        <authorList>
            <consortium name="Ensembl"/>
        </authorList>
    </citation>
    <scope>IDENTIFICATION</scope>
</reference>
<organism evidence="6 7">
    <name type="scientific">Hippocampus comes</name>
    <name type="common">Tiger tail seahorse</name>
    <dbReference type="NCBI Taxonomy" id="109280"/>
    <lineage>
        <taxon>Eukaryota</taxon>
        <taxon>Metazoa</taxon>
        <taxon>Chordata</taxon>
        <taxon>Craniata</taxon>
        <taxon>Vertebrata</taxon>
        <taxon>Euteleostomi</taxon>
        <taxon>Actinopterygii</taxon>
        <taxon>Neopterygii</taxon>
        <taxon>Teleostei</taxon>
        <taxon>Neoteleostei</taxon>
        <taxon>Acanthomorphata</taxon>
        <taxon>Syngnathiaria</taxon>
        <taxon>Syngnathiformes</taxon>
        <taxon>Syngnathoidei</taxon>
        <taxon>Syngnathidae</taxon>
        <taxon>Hippocampus</taxon>
    </lineage>
</organism>
<reference evidence="6" key="1">
    <citation type="submission" date="2025-08" db="UniProtKB">
        <authorList>
            <consortium name="Ensembl"/>
        </authorList>
    </citation>
    <scope>IDENTIFICATION</scope>
</reference>
<dbReference type="InterPro" id="IPR027417">
    <property type="entry name" value="P-loop_NTPase"/>
</dbReference>
<dbReference type="Ensembl" id="ENSHCOT00000027428.1">
    <property type="protein sequence ID" value="ENSHCOP00000026227.1"/>
    <property type="gene ID" value="ENSHCOG00000016983.1"/>
</dbReference>